<dbReference type="GO" id="GO:0016020">
    <property type="term" value="C:membrane"/>
    <property type="evidence" value="ECO:0007669"/>
    <property type="project" value="UniProtKB-SubCell"/>
</dbReference>
<sequence length="1429" mass="157514">MVARALGCFALVGLSVPAVLNSALGEGDERPKLGLALSIRLPLDPYVALLIANAYTLALVVTALCAIDWSRLLVRINNVILLTELALYAFRDVWPLATYGGVPLDSKEGNLLWAKLAVLMFTAVVVPLWTPKSYTPQEAKALAETPHPEQLASKWSLYTYTYLTPVINAANKTVHLSVEKLPPMANYDKTQVIADSALPHLNPYKIHGSRHIVYGLLKTFARDLFGGVAAVSVHATSHFATPLAINRLLTTLESGRTPTVGVKPWFWLALLLASPIWGSLGLHASMRTMNRAFVPIESILTQLVFEHSLRIRIKADALEKADNNEARPVPETQDGGDEGSPSVQAGDSEDDEAAEPPKPRSDTSSFIGKLNNLITVDLANVSGARDFLLLLTQVWLLPIQIIGCTAFLYVLLGWSAFVGLGAMAVLILTVPGYLTAKVRGFEVEKLKSTDQRAATVIEGTMVKMFGWERKMQQRIDERREVELGWKWLILTALIGIGVTAAMVFPSMVLFDTMRNELSRCNFILSLFISGKVSLDRFDTFFKETEFLDRYQDPEESSLPILASEDSEDDFIGIRNASFAWKLNTLEPASSTPPSQFKLTVPGKLEFTSLLMALLGEMHFAPTHPDSGFSLPRSGGVSFAVQETWVQNETVKQNILFNSPYDEARYEKVLKQCALEKDLDLFEAGDETEVGERGLNLSGGQKARLTLARAIYSNAEIILLDDVLAALDVHTAKWIVNNCFQGELVHGRTILLVTHNLALAGPIADFIVSVNADGVVSSRSQDVAVVLRAEPALGPDEPEVHPGPEKKPTEIRGDIIDIPRRESCKLTGPLIRGKVCKIVARAGEEVQEGNVSWSSLRILLKAMGGNYAYVYFTLWFMGPISQYLLQSLSTWFLGDWSSQYERMPARDVPNVWYMIVYAAMMFSSVLIFYIRDLWFVRGTMRSSRKIHKMLSQSILGTTLRWLDETPVSRIITRMTQDMRSIDGVMMWYLEGLASQGIQMIIDLFSAVLFVPVFTIPGVAIALVGMYVGSKYLKAQLSVKRETSNAKAPMVAHFGAAMAGLASIRAYGAEGMFKEESHKRIDHYVRLSRLNYDLNRWVAVRIDALGAVFTAALAAYLAYSKAVSSANVGFSLNRSVEFCSMILYVVRVYNMCQVEANSMERIASYLEIEQEEKPTEQGKPPAAWPTSGEVRVEKLTARYSKNGPAVLHDLTFRLPSGSRIGVVGRTGSGKSSLTLALLRCILTEGTVYLDGLPTNKVNLDILRSKITIIPQLVRTIRYNLDPFDEYDDATLNAALRASGLYASGISTGEARLRLNSSIASGGSNVSVGQRQIIALARAMIRSSKLLILDEDHDTDAIIQNTLRKELGADVTVLTIAHRLQTIVDVDSIVEFAPPKELLSRQGSLFKSLVDESADRAKMYELAGLPAGPPQE</sequence>
<feature type="transmembrane region" description="Helical" evidence="10">
    <location>
        <begin position="46"/>
        <end position="65"/>
    </location>
</feature>
<keyword evidence="3 10" id="KW-0812">Transmembrane</keyword>
<evidence type="ECO:0000256" key="4">
    <source>
        <dbReference type="ARBA" id="ARBA00022737"/>
    </source>
</evidence>
<organism evidence="13 14">
    <name type="scientific">Coprinellus micaceus</name>
    <name type="common">Glistening ink-cap mushroom</name>
    <name type="synonym">Coprinus micaceus</name>
    <dbReference type="NCBI Taxonomy" id="71717"/>
    <lineage>
        <taxon>Eukaryota</taxon>
        <taxon>Fungi</taxon>
        <taxon>Dikarya</taxon>
        <taxon>Basidiomycota</taxon>
        <taxon>Agaricomycotina</taxon>
        <taxon>Agaricomycetes</taxon>
        <taxon>Agaricomycetidae</taxon>
        <taxon>Agaricales</taxon>
        <taxon>Agaricineae</taxon>
        <taxon>Psathyrellaceae</taxon>
        <taxon>Coprinellus</taxon>
    </lineage>
</organism>
<comment type="caution">
    <text evidence="13">The sequence shown here is derived from an EMBL/GenBank/DDBJ whole genome shotgun (WGS) entry which is preliminary data.</text>
</comment>
<dbReference type="InterPro" id="IPR003593">
    <property type="entry name" value="AAA+_ATPase"/>
</dbReference>
<dbReference type="InterPro" id="IPR017871">
    <property type="entry name" value="ABC_transporter-like_CS"/>
</dbReference>
<feature type="transmembrane region" description="Helical" evidence="10">
    <location>
        <begin position="866"/>
        <end position="884"/>
    </location>
</feature>
<dbReference type="InterPro" id="IPR011527">
    <property type="entry name" value="ABC1_TM_dom"/>
</dbReference>
<evidence type="ECO:0000256" key="8">
    <source>
        <dbReference type="ARBA" id="ARBA00023136"/>
    </source>
</evidence>
<dbReference type="SMART" id="SM00382">
    <property type="entry name" value="AAA"/>
    <property type="match status" value="2"/>
</dbReference>
<evidence type="ECO:0000256" key="1">
    <source>
        <dbReference type="ARBA" id="ARBA00004141"/>
    </source>
</evidence>
<feature type="domain" description="ABC transmembrane type-1" evidence="12">
    <location>
        <begin position="225"/>
        <end position="510"/>
    </location>
</feature>
<evidence type="ECO:0000313" key="13">
    <source>
        <dbReference type="EMBL" id="TEB40127.1"/>
    </source>
</evidence>
<dbReference type="SUPFAM" id="SSF52540">
    <property type="entry name" value="P-loop containing nucleoside triphosphate hydrolases"/>
    <property type="match status" value="2"/>
</dbReference>
<keyword evidence="7 10" id="KW-1133">Transmembrane helix</keyword>
<feature type="domain" description="ABC transporter" evidence="11">
    <location>
        <begin position="1188"/>
        <end position="1419"/>
    </location>
</feature>
<keyword evidence="2" id="KW-0813">Transport</keyword>
<dbReference type="STRING" id="71717.A0A4Y7U111"/>
<keyword evidence="6" id="KW-0067">ATP-binding</keyword>
<feature type="transmembrane region" description="Helical" evidence="10">
    <location>
        <begin position="910"/>
        <end position="929"/>
    </location>
</feature>
<dbReference type="GO" id="GO:0005524">
    <property type="term" value="F:ATP binding"/>
    <property type="evidence" value="ECO:0007669"/>
    <property type="project" value="UniProtKB-KW"/>
</dbReference>
<dbReference type="Pfam" id="PF00005">
    <property type="entry name" value="ABC_tran"/>
    <property type="match status" value="2"/>
</dbReference>
<dbReference type="Gene3D" id="3.40.50.300">
    <property type="entry name" value="P-loop containing nucleotide triphosphate hydrolases"/>
    <property type="match status" value="2"/>
</dbReference>
<dbReference type="InterPro" id="IPR050173">
    <property type="entry name" value="ABC_transporter_C-like"/>
</dbReference>
<dbReference type="InterPro" id="IPR036640">
    <property type="entry name" value="ABC1_TM_sf"/>
</dbReference>
<evidence type="ECO:0000259" key="11">
    <source>
        <dbReference type="PROSITE" id="PS50893"/>
    </source>
</evidence>
<protein>
    <recommendedName>
        <fullName evidence="15">P-loop containing nucleoside triphosphate hydrolase protein</fullName>
    </recommendedName>
</protein>
<dbReference type="CDD" id="cd18596">
    <property type="entry name" value="ABC_6TM_VMR1_D1_like"/>
    <property type="match status" value="1"/>
</dbReference>
<evidence type="ECO:0000256" key="7">
    <source>
        <dbReference type="ARBA" id="ARBA00022989"/>
    </source>
</evidence>
<feature type="transmembrane region" description="Helical" evidence="10">
    <location>
        <begin position="1096"/>
        <end position="1117"/>
    </location>
</feature>
<dbReference type="InterPro" id="IPR003439">
    <property type="entry name" value="ABC_transporter-like_ATP-bd"/>
</dbReference>
<dbReference type="OrthoDB" id="6500128at2759"/>
<dbReference type="PROSITE" id="PS50893">
    <property type="entry name" value="ABC_TRANSPORTER_2"/>
    <property type="match status" value="2"/>
</dbReference>
<dbReference type="SUPFAM" id="SSF90123">
    <property type="entry name" value="ABC transporter transmembrane region"/>
    <property type="match status" value="2"/>
</dbReference>
<dbReference type="Pfam" id="PF00664">
    <property type="entry name" value="ABC_membrane"/>
    <property type="match status" value="2"/>
</dbReference>
<dbReference type="PROSITE" id="PS00211">
    <property type="entry name" value="ABC_TRANSPORTER_1"/>
    <property type="match status" value="1"/>
</dbReference>
<feature type="transmembrane region" description="Helical" evidence="10">
    <location>
        <begin position="1002"/>
        <end position="1026"/>
    </location>
</feature>
<evidence type="ECO:0008006" key="15">
    <source>
        <dbReference type="Google" id="ProtNLM"/>
    </source>
</evidence>
<evidence type="ECO:0000256" key="2">
    <source>
        <dbReference type="ARBA" id="ARBA00022448"/>
    </source>
</evidence>
<dbReference type="Gene3D" id="1.20.1560.10">
    <property type="entry name" value="ABC transporter type 1, transmembrane domain"/>
    <property type="match status" value="2"/>
</dbReference>
<keyword evidence="14" id="KW-1185">Reference proteome</keyword>
<feature type="domain" description="ABC transmembrane type-1" evidence="12">
    <location>
        <begin position="883"/>
        <end position="1149"/>
    </location>
</feature>
<evidence type="ECO:0000313" key="14">
    <source>
        <dbReference type="Proteomes" id="UP000298030"/>
    </source>
</evidence>
<feature type="transmembrane region" description="Helical" evidence="10">
    <location>
        <begin position="487"/>
        <end position="510"/>
    </location>
</feature>
<evidence type="ECO:0000256" key="5">
    <source>
        <dbReference type="ARBA" id="ARBA00022741"/>
    </source>
</evidence>
<feature type="transmembrane region" description="Helical" evidence="10">
    <location>
        <begin position="111"/>
        <end position="130"/>
    </location>
</feature>
<dbReference type="PROSITE" id="PS50929">
    <property type="entry name" value="ABC_TM1F"/>
    <property type="match status" value="2"/>
</dbReference>
<evidence type="ECO:0000256" key="6">
    <source>
        <dbReference type="ARBA" id="ARBA00022840"/>
    </source>
</evidence>
<evidence type="ECO:0000256" key="9">
    <source>
        <dbReference type="SAM" id="MobiDB-lite"/>
    </source>
</evidence>
<dbReference type="PANTHER" id="PTHR24223">
    <property type="entry name" value="ATP-BINDING CASSETTE SUB-FAMILY C"/>
    <property type="match status" value="1"/>
</dbReference>
<evidence type="ECO:0000259" key="12">
    <source>
        <dbReference type="PROSITE" id="PS50929"/>
    </source>
</evidence>
<gene>
    <name evidence="13" type="ORF">FA13DRAFT_1751225</name>
</gene>
<dbReference type="CDD" id="cd18604">
    <property type="entry name" value="ABC_6TM_VMR1_D2_like"/>
    <property type="match status" value="1"/>
</dbReference>
<keyword evidence="4" id="KW-0677">Repeat</keyword>
<dbReference type="PANTHER" id="PTHR24223:SF356">
    <property type="entry name" value="ATP-BINDING CASSETTE TRANSPORTER ABC4"/>
    <property type="match status" value="1"/>
</dbReference>
<reference evidence="13 14" key="1">
    <citation type="journal article" date="2019" name="Nat. Ecol. Evol.">
        <title>Megaphylogeny resolves global patterns of mushroom evolution.</title>
        <authorList>
            <person name="Varga T."/>
            <person name="Krizsan K."/>
            <person name="Foldi C."/>
            <person name="Dima B."/>
            <person name="Sanchez-Garcia M."/>
            <person name="Sanchez-Ramirez S."/>
            <person name="Szollosi G.J."/>
            <person name="Szarkandi J.G."/>
            <person name="Papp V."/>
            <person name="Albert L."/>
            <person name="Andreopoulos W."/>
            <person name="Angelini C."/>
            <person name="Antonin V."/>
            <person name="Barry K.W."/>
            <person name="Bougher N.L."/>
            <person name="Buchanan P."/>
            <person name="Buyck B."/>
            <person name="Bense V."/>
            <person name="Catcheside P."/>
            <person name="Chovatia M."/>
            <person name="Cooper J."/>
            <person name="Damon W."/>
            <person name="Desjardin D."/>
            <person name="Finy P."/>
            <person name="Geml J."/>
            <person name="Haridas S."/>
            <person name="Hughes K."/>
            <person name="Justo A."/>
            <person name="Karasinski D."/>
            <person name="Kautmanova I."/>
            <person name="Kiss B."/>
            <person name="Kocsube S."/>
            <person name="Kotiranta H."/>
            <person name="LaButti K.M."/>
            <person name="Lechner B.E."/>
            <person name="Liimatainen K."/>
            <person name="Lipzen A."/>
            <person name="Lukacs Z."/>
            <person name="Mihaltcheva S."/>
            <person name="Morgado L.N."/>
            <person name="Niskanen T."/>
            <person name="Noordeloos M.E."/>
            <person name="Ohm R.A."/>
            <person name="Ortiz-Santana B."/>
            <person name="Ovrebo C."/>
            <person name="Racz N."/>
            <person name="Riley R."/>
            <person name="Savchenko A."/>
            <person name="Shiryaev A."/>
            <person name="Soop K."/>
            <person name="Spirin V."/>
            <person name="Szebenyi C."/>
            <person name="Tomsovsky M."/>
            <person name="Tulloss R.E."/>
            <person name="Uehling J."/>
            <person name="Grigoriev I.V."/>
            <person name="Vagvolgyi C."/>
            <person name="Papp T."/>
            <person name="Martin F.M."/>
            <person name="Miettinen O."/>
            <person name="Hibbett D.S."/>
            <person name="Nagy L.G."/>
        </authorList>
    </citation>
    <scope>NUCLEOTIDE SEQUENCE [LARGE SCALE GENOMIC DNA]</scope>
    <source>
        <strain evidence="13 14">FP101781</strain>
    </source>
</reference>
<feature type="transmembrane region" description="Helical" evidence="10">
    <location>
        <begin position="1046"/>
        <end position="1066"/>
    </location>
</feature>
<feature type="transmembrane region" description="Helical" evidence="10">
    <location>
        <begin position="265"/>
        <end position="284"/>
    </location>
</feature>
<comment type="subcellular location">
    <subcellularLocation>
        <location evidence="1">Membrane</location>
        <topology evidence="1">Multi-pass membrane protein</topology>
    </subcellularLocation>
</comment>
<feature type="transmembrane region" description="Helical" evidence="10">
    <location>
        <begin position="224"/>
        <end position="245"/>
    </location>
</feature>
<accession>A0A4Y7U111</accession>
<dbReference type="CDD" id="cd03250">
    <property type="entry name" value="ABCC_MRP_domain1"/>
    <property type="match status" value="1"/>
</dbReference>
<dbReference type="EMBL" id="QPFP01000001">
    <property type="protein sequence ID" value="TEB40127.1"/>
    <property type="molecule type" value="Genomic_DNA"/>
</dbReference>
<evidence type="ECO:0000256" key="10">
    <source>
        <dbReference type="SAM" id="Phobius"/>
    </source>
</evidence>
<feature type="transmembrane region" description="Helical" evidence="10">
    <location>
        <begin position="416"/>
        <end position="436"/>
    </location>
</feature>
<dbReference type="Proteomes" id="UP000298030">
    <property type="component" value="Unassembled WGS sequence"/>
</dbReference>
<dbReference type="GO" id="GO:0140359">
    <property type="term" value="F:ABC-type transporter activity"/>
    <property type="evidence" value="ECO:0007669"/>
    <property type="project" value="InterPro"/>
</dbReference>
<evidence type="ECO:0000256" key="3">
    <source>
        <dbReference type="ARBA" id="ARBA00022692"/>
    </source>
</evidence>
<feature type="domain" description="ABC transporter" evidence="11">
    <location>
        <begin position="535"/>
        <end position="796"/>
    </location>
</feature>
<name>A0A4Y7U111_COPMI</name>
<dbReference type="InterPro" id="IPR027417">
    <property type="entry name" value="P-loop_NTPase"/>
</dbReference>
<dbReference type="FunFam" id="1.20.1560.10:FF:000013">
    <property type="entry name" value="ABC transporter C family member 2"/>
    <property type="match status" value="1"/>
</dbReference>
<keyword evidence="5" id="KW-0547">Nucleotide-binding</keyword>
<keyword evidence="8 10" id="KW-0472">Membrane</keyword>
<feature type="region of interest" description="Disordered" evidence="9">
    <location>
        <begin position="322"/>
        <end position="364"/>
    </location>
</feature>
<dbReference type="GO" id="GO:0016887">
    <property type="term" value="F:ATP hydrolysis activity"/>
    <property type="evidence" value="ECO:0007669"/>
    <property type="project" value="InterPro"/>
</dbReference>
<feature type="transmembrane region" description="Helical" evidence="10">
    <location>
        <begin position="72"/>
        <end position="91"/>
    </location>
</feature>
<proteinExistence type="predicted"/>